<evidence type="ECO:0000256" key="1">
    <source>
        <dbReference type="ARBA" id="ARBA00022603"/>
    </source>
</evidence>
<dbReference type="InterPro" id="IPR051052">
    <property type="entry name" value="Diverse_substrate_MTase"/>
</dbReference>
<evidence type="ECO:0000256" key="2">
    <source>
        <dbReference type="ARBA" id="ARBA00022679"/>
    </source>
</evidence>
<proteinExistence type="predicted"/>
<dbReference type="PANTHER" id="PTHR44942:SF4">
    <property type="entry name" value="METHYLTRANSFERASE TYPE 11 DOMAIN-CONTAINING PROTEIN"/>
    <property type="match status" value="1"/>
</dbReference>
<dbReference type="InterPro" id="IPR041698">
    <property type="entry name" value="Methyltransf_25"/>
</dbReference>
<name>A0ABY9JRQ7_9BACI</name>
<dbReference type="Gene3D" id="3.40.50.150">
    <property type="entry name" value="Vaccinia Virus protein VP39"/>
    <property type="match status" value="1"/>
</dbReference>
<gene>
    <name evidence="4" type="ORF">LC087_15175</name>
</gene>
<reference evidence="4 5" key="1">
    <citation type="submission" date="2023-06" db="EMBL/GenBank/DDBJ databases">
        <title>Five Gram-positive bacteria isolated from mangrove sediments in Shenzhen, Guangdong, China.</title>
        <authorList>
            <person name="Yu S."/>
            <person name="Zheng W."/>
            <person name="Huang Y."/>
        </authorList>
    </citation>
    <scope>NUCLEOTIDE SEQUENCE [LARGE SCALE GENOMIC DNA]</scope>
    <source>
        <strain evidence="4 5">SaN35-3</strain>
    </source>
</reference>
<accession>A0ABY9JRQ7</accession>
<dbReference type="RefSeq" id="WP_226540532.1">
    <property type="nucleotide sequence ID" value="NZ_CP129013.1"/>
</dbReference>
<keyword evidence="2 4" id="KW-0808">Transferase</keyword>
<dbReference type="SUPFAM" id="SSF53335">
    <property type="entry name" value="S-adenosyl-L-methionine-dependent methyltransferases"/>
    <property type="match status" value="1"/>
</dbReference>
<protein>
    <submittedName>
        <fullName evidence="4">Class I SAM-dependent methyltransferase</fullName>
        <ecNumber evidence="4">2.1.-.-</ecNumber>
    </submittedName>
</protein>
<dbReference type="CDD" id="cd02440">
    <property type="entry name" value="AdoMet_MTases"/>
    <property type="match status" value="1"/>
</dbReference>
<dbReference type="GO" id="GO:0032259">
    <property type="term" value="P:methylation"/>
    <property type="evidence" value="ECO:0007669"/>
    <property type="project" value="UniProtKB-KW"/>
</dbReference>
<keyword evidence="5" id="KW-1185">Reference proteome</keyword>
<dbReference type="Pfam" id="PF13649">
    <property type="entry name" value="Methyltransf_25"/>
    <property type="match status" value="1"/>
</dbReference>
<feature type="domain" description="Methyltransferase" evidence="3">
    <location>
        <begin position="6"/>
        <end position="80"/>
    </location>
</feature>
<dbReference type="InterPro" id="IPR029063">
    <property type="entry name" value="SAM-dependent_MTases_sf"/>
</dbReference>
<evidence type="ECO:0000259" key="3">
    <source>
        <dbReference type="Pfam" id="PF13649"/>
    </source>
</evidence>
<sequence>MSDWCQKIVGIDIEPEMIAEAKRLHQQIRIGSIDWFNGTPEQYKEQFDEPFHLVTIAKAFHWMDRPKVLDDLYEMIEENGGVTIIDNYDPQKKQEDWQLQLNEVIEMWYGKERRAGNSTYSHPTTSHEEIVAESKFHLENYTLPPYEITWTVESIIGNLYSTSYGSKRFLGSHVKAFEDEVTDALLSINGEGLFKEQVQLSMKLALK</sequence>
<dbReference type="GO" id="GO:0008168">
    <property type="term" value="F:methyltransferase activity"/>
    <property type="evidence" value="ECO:0007669"/>
    <property type="project" value="UniProtKB-KW"/>
</dbReference>
<dbReference type="Proteomes" id="UP001197974">
    <property type="component" value="Chromosome"/>
</dbReference>
<keyword evidence="1 4" id="KW-0489">Methyltransferase</keyword>
<organism evidence="4 5">
    <name type="scientific">Bacillus carboniphilus</name>
    <dbReference type="NCBI Taxonomy" id="86663"/>
    <lineage>
        <taxon>Bacteria</taxon>
        <taxon>Bacillati</taxon>
        <taxon>Bacillota</taxon>
        <taxon>Bacilli</taxon>
        <taxon>Bacillales</taxon>
        <taxon>Bacillaceae</taxon>
        <taxon>Bacillus</taxon>
    </lineage>
</organism>
<dbReference type="EC" id="2.1.-.-" evidence="4"/>
<evidence type="ECO:0000313" key="4">
    <source>
        <dbReference type="EMBL" id="WLR42094.1"/>
    </source>
</evidence>
<dbReference type="EMBL" id="CP129013">
    <property type="protein sequence ID" value="WLR42094.1"/>
    <property type="molecule type" value="Genomic_DNA"/>
</dbReference>
<dbReference type="PANTHER" id="PTHR44942">
    <property type="entry name" value="METHYLTRANSF_11 DOMAIN-CONTAINING PROTEIN"/>
    <property type="match status" value="1"/>
</dbReference>
<evidence type="ECO:0000313" key="5">
    <source>
        <dbReference type="Proteomes" id="UP001197974"/>
    </source>
</evidence>